<evidence type="ECO:0000259" key="2">
    <source>
        <dbReference type="Pfam" id="PF01575"/>
    </source>
</evidence>
<dbReference type="InterPro" id="IPR029069">
    <property type="entry name" value="HotDog_dom_sf"/>
</dbReference>
<accession>A0A7X0LW96</accession>
<comment type="caution">
    <text evidence="3">The sequence shown here is derived from an EMBL/GenBank/DDBJ whole genome shotgun (WGS) entry which is preliminary data.</text>
</comment>
<dbReference type="PANTHER" id="PTHR43437:SF3">
    <property type="entry name" value="HYDROXYACYL-THIOESTER DEHYDRATASE TYPE 2, MITOCHONDRIAL"/>
    <property type="match status" value="1"/>
</dbReference>
<dbReference type="EC" id="4.2.1.55" evidence="3"/>
<dbReference type="GO" id="GO:0019171">
    <property type="term" value="F:(3R)-hydroxyacyl-[acyl-carrier-protein] dehydratase activity"/>
    <property type="evidence" value="ECO:0007669"/>
    <property type="project" value="TreeGrafter"/>
</dbReference>
<dbReference type="Gene3D" id="3.10.129.10">
    <property type="entry name" value="Hotdog Thioesterase"/>
    <property type="match status" value="1"/>
</dbReference>
<dbReference type="FunFam" id="3.10.129.10:FF:000042">
    <property type="entry name" value="MaoC domain protein dehydratase"/>
    <property type="match status" value="1"/>
</dbReference>
<feature type="domain" description="MaoC-like" evidence="2">
    <location>
        <begin position="19"/>
        <end position="119"/>
    </location>
</feature>
<dbReference type="InterPro" id="IPR050965">
    <property type="entry name" value="UPF0336/Enoyl-CoA_hydratase"/>
</dbReference>
<dbReference type="Proteomes" id="UP000531594">
    <property type="component" value="Unassembled WGS sequence"/>
</dbReference>
<sequence length="139" mass="15511">MQKELTYEDILIGDTAVFSKTISEFDIYSFAGITGDFNPMHIDETFADSTIFKDRIAHGLLSGSFISTVLGMKLPGPNSIYLSQTFKFTAPVKIGDTVKAVVEVIEKRDDKKLIKLKTQVFNQHKVLAVDGEALVMKKY</sequence>
<dbReference type="GO" id="GO:0006633">
    <property type="term" value="P:fatty acid biosynthetic process"/>
    <property type="evidence" value="ECO:0007669"/>
    <property type="project" value="TreeGrafter"/>
</dbReference>
<dbReference type="SUPFAM" id="SSF54637">
    <property type="entry name" value="Thioesterase/thiol ester dehydrase-isomerase"/>
    <property type="match status" value="1"/>
</dbReference>
<evidence type="ECO:0000313" key="3">
    <source>
        <dbReference type="EMBL" id="MBB6445302.1"/>
    </source>
</evidence>
<dbReference type="RefSeq" id="WP_184525201.1">
    <property type="nucleotide sequence ID" value="NZ_JACHGK010000005.1"/>
</dbReference>
<dbReference type="EMBL" id="JACHGK010000005">
    <property type="protein sequence ID" value="MBB6445302.1"/>
    <property type="molecule type" value="Genomic_DNA"/>
</dbReference>
<protein>
    <submittedName>
        <fullName evidence="3">3-hydroxybutyryl-CoA dehydratase</fullName>
        <ecNumber evidence="3">4.2.1.55</ecNumber>
    </submittedName>
</protein>
<keyword evidence="4" id="KW-1185">Reference proteome</keyword>
<gene>
    <name evidence="3" type="ORF">HNR53_001920</name>
</gene>
<proteinExistence type="predicted"/>
<organism evidence="3 4">
    <name type="scientific">Bacillus benzoevorans</name>
    <dbReference type="NCBI Taxonomy" id="1456"/>
    <lineage>
        <taxon>Bacteria</taxon>
        <taxon>Bacillati</taxon>
        <taxon>Bacillota</taxon>
        <taxon>Bacilli</taxon>
        <taxon>Bacillales</taxon>
        <taxon>Bacillaceae</taxon>
        <taxon>Bacillus</taxon>
    </lineage>
</organism>
<dbReference type="AlphaFoldDB" id="A0A7X0LW96"/>
<name>A0A7X0LW96_9BACI</name>
<evidence type="ECO:0000313" key="4">
    <source>
        <dbReference type="Proteomes" id="UP000531594"/>
    </source>
</evidence>
<dbReference type="InterPro" id="IPR002539">
    <property type="entry name" value="MaoC-like_dom"/>
</dbReference>
<dbReference type="Pfam" id="PF01575">
    <property type="entry name" value="MaoC_dehydratas"/>
    <property type="match status" value="1"/>
</dbReference>
<reference evidence="3 4" key="1">
    <citation type="submission" date="2020-08" db="EMBL/GenBank/DDBJ databases">
        <title>Genomic Encyclopedia of Type Strains, Phase IV (KMG-IV): sequencing the most valuable type-strain genomes for metagenomic binning, comparative biology and taxonomic classification.</title>
        <authorList>
            <person name="Goeker M."/>
        </authorList>
    </citation>
    <scope>NUCLEOTIDE SEQUENCE [LARGE SCALE GENOMIC DNA]</scope>
    <source>
        <strain evidence="3 4">DSM 5391</strain>
    </source>
</reference>
<keyword evidence="1 3" id="KW-0456">Lyase</keyword>
<dbReference type="PANTHER" id="PTHR43437">
    <property type="entry name" value="HYDROXYACYL-THIOESTER DEHYDRATASE TYPE 2, MITOCHONDRIAL-RELATED"/>
    <property type="match status" value="1"/>
</dbReference>
<evidence type="ECO:0000256" key="1">
    <source>
        <dbReference type="ARBA" id="ARBA00023239"/>
    </source>
</evidence>
<dbReference type="CDD" id="cd03449">
    <property type="entry name" value="R_hydratase"/>
    <property type="match status" value="1"/>
</dbReference>